<evidence type="ECO:0000313" key="8">
    <source>
        <dbReference type="EMBL" id="GCC28057.1"/>
    </source>
</evidence>
<feature type="binding site" evidence="5">
    <location>
        <position position="89"/>
    </location>
    <ligand>
        <name>Ca(2+)</name>
        <dbReference type="ChEBI" id="CHEBI:29108"/>
        <label>1</label>
    </ligand>
</feature>
<keyword evidence="4 5" id="KW-0106">Calcium</keyword>
<evidence type="ECO:0000256" key="5">
    <source>
        <dbReference type="PIRSR" id="PIRSR608080-1"/>
    </source>
</evidence>
<feature type="domain" description="EF-hand" evidence="7">
    <location>
        <begin position="72"/>
        <end position="107"/>
    </location>
</feature>
<proteinExistence type="inferred from homology"/>
<dbReference type="OMA" id="ESFEYKA"/>
<dbReference type="FunFam" id="1.10.238.10:FF:000060">
    <property type="entry name" value="Parvalbumin, thymic"/>
    <property type="match status" value="1"/>
</dbReference>
<feature type="binding site" evidence="5">
    <location>
        <position position="85"/>
    </location>
    <ligand>
        <name>Ca(2+)</name>
        <dbReference type="ChEBI" id="CHEBI:29108"/>
        <label>1</label>
    </ligand>
</feature>
<dbReference type="SMART" id="SM00054">
    <property type="entry name" value="EFh"/>
    <property type="match status" value="2"/>
</dbReference>
<dbReference type="InterPro" id="IPR011992">
    <property type="entry name" value="EF-hand-dom_pair"/>
</dbReference>
<reference evidence="8 9" key="1">
    <citation type="journal article" date="2018" name="Nat. Ecol. Evol.">
        <title>Shark genomes provide insights into elasmobranch evolution and the origin of vertebrates.</title>
        <authorList>
            <person name="Hara Y"/>
            <person name="Yamaguchi K"/>
            <person name="Onimaru K"/>
            <person name="Kadota M"/>
            <person name="Koyanagi M"/>
            <person name="Keeley SD"/>
            <person name="Tatsumi K"/>
            <person name="Tanaka K"/>
            <person name="Motone F"/>
            <person name="Kageyama Y"/>
            <person name="Nozu R"/>
            <person name="Adachi N"/>
            <person name="Nishimura O"/>
            <person name="Nakagawa R"/>
            <person name="Tanegashima C"/>
            <person name="Kiyatake I"/>
            <person name="Matsumoto R"/>
            <person name="Murakumo K"/>
            <person name="Nishida K"/>
            <person name="Terakita A"/>
            <person name="Kuratani S"/>
            <person name="Sato K"/>
            <person name="Hyodo S Kuraku.S."/>
        </authorList>
    </citation>
    <scope>NUCLEOTIDE SEQUENCE [LARGE SCALE GENOMIC DNA]</scope>
</reference>
<comment type="function">
    <text evidence="6">In muscle, parvalbumin is thought to be involved in relaxation after contraction. It binds two calcium ions.</text>
</comment>
<dbReference type="AlphaFoldDB" id="A0A401SCB7"/>
<feature type="binding site" evidence="5">
    <location>
        <position position="87"/>
    </location>
    <ligand>
        <name>Ca(2+)</name>
        <dbReference type="ChEBI" id="CHEBI:29108"/>
        <label>1</label>
    </ligand>
</feature>
<dbReference type="STRING" id="137246.A0A401SCB7"/>
<comment type="caution">
    <text evidence="8">The sequence shown here is derived from an EMBL/GenBank/DDBJ whole genome shotgun (WGS) entry which is preliminary data.</text>
</comment>
<feature type="binding site" evidence="5">
    <location>
        <position position="130"/>
    </location>
    <ligand>
        <name>Ca(2+)</name>
        <dbReference type="ChEBI" id="CHEBI:29108"/>
        <label>1</label>
    </ligand>
</feature>
<dbReference type="PANTHER" id="PTHR11653">
    <property type="entry name" value="PARVALBUMIN ALPHA"/>
    <property type="match status" value="1"/>
</dbReference>
<dbReference type="EMBL" id="BEZZ01000190">
    <property type="protein sequence ID" value="GCC28057.1"/>
    <property type="molecule type" value="Genomic_DNA"/>
</dbReference>
<sequence>MKYKACLDSSWSLHLLSSPPDSPLKRIEDPPNSMASMTSVLEAKDIEKAVSECAAATFNHKTFFVTSGLTKKSDDDLAKVFDILDQDRSGFIEVEELKLFLQSFSKSARELNDTETSAFLSAGDSDHDGKIGVEEFKSMVKA</sequence>
<feature type="binding site" evidence="5">
    <location>
        <position position="124"/>
    </location>
    <ligand>
        <name>Ca(2+)</name>
        <dbReference type="ChEBI" id="CHEBI:29108"/>
        <label>1</label>
    </ligand>
</feature>
<protein>
    <recommendedName>
        <fullName evidence="6">Parvalbumin</fullName>
    </recommendedName>
</protein>
<dbReference type="PROSITE" id="PS50222">
    <property type="entry name" value="EF_HAND_2"/>
    <property type="match status" value="1"/>
</dbReference>
<dbReference type="InterPro" id="IPR008080">
    <property type="entry name" value="Parvalbumin"/>
</dbReference>
<feature type="binding site" evidence="5">
    <location>
        <position position="128"/>
    </location>
    <ligand>
        <name>Ca(2+)</name>
        <dbReference type="ChEBI" id="CHEBI:29108"/>
        <label>1</label>
    </ligand>
</feature>
<dbReference type="PANTHER" id="PTHR11653:SF10">
    <property type="entry name" value="EF-HAND DOMAIN-CONTAINING PROTEIN"/>
    <property type="match status" value="1"/>
</dbReference>
<gene>
    <name evidence="8" type="ORF">chiPu_0006483</name>
</gene>
<evidence type="ECO:0000256" key="6">
    <source>
        <dbReference type="RuleBase" id="RU368048"/>
    </source>
</evidence>
<dbReference type="GO" id="GO:0005509">
    <property type="term" value="F:calcium ion binding"/>
    <property type="evidence" value="ECO:0007669"/>
    <property type="project" value="UniProtKB-UniRule"/>
</dbReference>
<keyword evidence="9" id="KW-1185">Reference proteome</keyword>
<dbReference type="PRINTS" id="PR01697">
    <property type="entry name" value="PARVALBUMIN"/>
</dbReference>
<dbReference type="OrthoDB" id="26525at2759"/>
<evidence type="ECO:0000313" key="9">
    <source>
        <dbReference type="Proteomes" id="UP000287033"/>
    </source>
</evidence>
<evidence type="ECO:0000259" key="7">
    <source>
        <dbReference type="PROSITE" id="PS50222"/>
    </source>
</evidence>
<feature type="binding site" evidence="5">
    <location>
        <position position="126"/>
    </location>
    <ligand>
        <name>Ca(2+)</name>
        <dbReference type="ChEBI" id="CHEBI:29108"/>
        <label>1</label>
    </ligand>
</feature>
<accession>A0A401SCB7</accession>
<feature type="binding site" evidence="5">
    <location>
        <position position="135"/>
    </location>
    <ligand>
        <name>Ca(2+)</name>
        <dbReference type="ChEBI" id="CHEBI:29108"/>
        <label>1</label>
    </ligand>
</feature>
<feature type="binding site" evidence="5">
    <location>
        <position position="91"/>
    </location>
    <ligand>
        <name>Ca(2+)</name>
        <dbReference type="ChEBI" id="CHEBI:29108"/>
        <label>2</label>
    </ligand>
</feature>
<keyword evidence="2 5" id="KW-0479">Metal-binding</keyword>
<dbReference type="PROSITE" id="PS00018">
    <property type="entry name" value="EF_HAND_1"/>
    <property type="match status" value="2"/>
</dbReference>
<dbReference type="InterPro" id="IPR002048">
    <property type="entry name" value="EF_hand_dom"/>
</dbReference>
<evidence type="ECO:0000256" key="1">
    <source>
        <dbReference type="ARBA" id="ARBA00009753"/>
    </source>
</evidence>
<name>A0A401SCB7_CHIPU</name>
<dbReference type="Proteomes" id="UP000287033">
    <property type="component" value="Unassembled WGS sequence"/>
</dbReference>
<dbReference type="GO" id="GO:0005737">
    <property type="term" value="C:cytoplasm"/>
    <property type="evidence" value="ECO:0007669"/>
    <property type="project" value="TreeGrafter"/>
</dbReference>
<evidence type="ECO:0000256" key="3">
    <source>
        <dbReference type="ARBA" id="ARBA00022737"/>
    </source>
</evidence>
<feature type="binding site" evidence="5">
    <location>
        <position position="96"/>
    </location>
    <ligand>
        <name>Ca(2+)</name>
        <dbReference type="ChEBI" id="CHEBI:29108"/>
        <label>1</label>
    </ligand>
</feature>
<dbReference type="Gene3D" id="1.10.238.10">
    <property type="entry name" value="EF-hand"/>
    <property type="match status" value="1"/>
</dbReference>
<dbReference type="Pfam" id="PF13499">
    <property type="entry name" value="EF-hand_7"/>
    <property type="match status" value="1"/>
</dbReference>
<comment type="similarity">
    <text evidence="1 6">Belongs to the parvalbumin family.</text>
</comment>
<keyword evidence="3" id="KW-0677">Repeat</keyword>
<dbReference type="InterPro" id="IPR018247">
    <property type="entry name" value="EF_Hand_1_Ca_BS"/>
</dbReference>
<evidence type="ECO:0000256" key="4">
    <source>
        <dbReference type="ARBA" id="ARBA00022837"/>
    </source>
</evidence>
<dbReference type="CDD" id="cd16255">
    <property type="entry name" value="EFh_parvalbumin_beta"/>
    <property type="match status" value="1"/>
</dbReference>
<organism evidence="8 9">
    <name type="scientific">Chiloscyllium punctatum</name>
    <name type="common">Brownbanded bambooshark</name>
    <name type="synonym">Hemiscyllium punctatum</name>
    <dbReference type="NCBI Taxonomy" id="137246"/>
    <lineage>
        <taxon>Eukaryota</taxon>
        <taxon>Metazoa</taxon>
        <taxon>Chordata</taxon>
        <taxon>Craniata</taxon>
        <taxon>Vertebrata</taxon>
        <taxon>Chondrichthyes</taxon>
        <taxon>Elasmobranchii</taxon>
        <taxon>Galeomorphii</taxon>
        <taxon>Galeoidea</taxon>
        <taxon>Orectolobiformes</taxon>
        <taxon>Hemiscylliidae</taxon>
        <taxon>Chiloscyllium</taxon>
    </lineage>
</organism>
<dbReference type="SUPFAM" id="SSF47473">
    <property type="entry name" value="EF-hand"/>
    <property type="match status" value="1"/>
</dbReference>
<evidence type="ECO:0000256" key="2">
    <source>
        <dbReference type="ARBA" id="ARBA00022723"/>
    </source>
</evidence>